<evidence type="ECO:0000313" key="2">
    <source>
        <dbReference type="EMBL" id="MBB1520418.1"/>
    </source>
</evidence>
<dbReference type="EMBL" id="JACJFN010000003">
    <property type="protein sequence ID" value="MBB1520418.1"/>
    <property type="molecule type" value="Genomic_DNA"/>
</dbReference>
<keyword evidence="3" id="KW-1185">Reference proteome</keyword>
<protein>
    <recommendedName>
        <fullName evidence="4">TIGR02285 family protein</fullName>
    </recommendedName>
</protein>
<evidence type="ECO:0008006" key="4">
    <source>
        <dbReference type="Google" id="ProtNLM"/>
    </source>
</evidence>
<comment type="caution">
    <text evidence="2">The sequence shown here is derived from an EMBL/GenBank/DDBJ whole genome shotgun (WGS) entry which is preliminary data.</text>
</comment>
<name>A0A7W4H487_9GAMM</name>
<dbReference type="SUPFAM" id="SSF53850">
    <property type="entry name" value="Periplasmic binding protein-like II"/>
    <property type="match status" value="1"/>
</dbReference>
<feature type="chain" id="PRO_5030808302" description="TIGR02285 family protein" evidence="1">
    <location>
        <begin position="24"/>
        <end position="294"/>
    </location>
</feature>
<dbReference type="RefSeq" id="WP_182834404.1">
    <property type="nucleotide sequence ID" value="NZ_JACJFN010000003.1"/>
</dbReference>
<dbReference type="Proteomes" id="UP000581189">
    <property type="component" value="Unassembled WGS sequence"/>
</dbReference>
<gene>
    <name evidence="2" type="ORF">H3H45_14290</name>
</gene>
<feature type="signal peptide" evidence="1">
    <location>
        <begin position="1"/>
        <end position="23"/>
    </location>
</feature>
<sequence>MPVRLLRALLVFSLLTLGAELRAEPQEIIWGTSPWPGLVNLRDGQPHSGIIVDLLKQVTERLPQHRHRLQLVNLSRGLEQLKQPGTTCLLPTIRTAERDQLGHYVGLFVAMPHQLLVRSSDQARLAGGQSEVSLRALLQDTRLRGGLIQDRSYGPSLDPLLNDPAVQRQLLRIQTSSAGNNLFDMLEHGRIDYLLEYAEVTQFVQQQGAALGLSLLPLQEASTPLVSGIYCSRTREGAELVRQIDQIARQPQVIAYFQQAQKAYVPATTLQHYQVWLDNFFQQRAHLDLTSLPQ</sequence>
<dbReference type="AlphaFoldDB" id="A0A7W4H487"/>
<organism evidence="2 3">
    <name type="scientific">Aquipseudomonas guryensis</name>
    <dbReference type="NCBI Taxonomy" id="2759165"/>
    <lineage>
        <taxon>Bacteria</taxon>
        <taxon>Pseudomonadati</taxon>
        <taxon>Pseudomonadota</taxon>
        <taxon>Gammaproteobacteria</taxon>
        <taxon>Pseudomonadales</taxon>
        <taxon>Pseudomonadaceae</taxon>
        <taxon>Aquipseudomonas</taxon>
    </lineage>
</organism>
<evidence type="ECO:0000256" key="1">
    <source>
        <dbReference type="SAM" id="SignalP"/>
    </source>
</evidence>
<reference evidence="2 3" key="1">
    <citation type="submission" date="2020-08" db="EMBL/GenBank/DDBJ databases">
        <authorList>
            <person name="Kim C.M."/>
        </authorList>
    </citation>
    <scope>NUCLEOTIDE SEQUENCE [LARGE SCALE GENOMIC DNA]</scope>
    <source>
        <strain evidence="2 3">SR9</strain>
    </source>
</reference>
<accession>A0A7W4H487</accession>
<evidence type="ECO:0000313" key="3">
    <source>
        <dbReference type="Proteomes" id="UP000581189"/>
    </source>
</evidence>
<keyword evidence="1" id="KW-0732">Signal</keyword>
<proteinExistence type="predicted"/>